<reference evidence="3" key="1">
    <citation type="journal article" date="2020" name="Stud. Mycol.">
        <title>101 Dothideomycetes genomes: a test case for predicting lifestyles and emergence of pathogens.</title>
        <authorList>
            <person name="Haridas S."/>
            <person name="Albert R."/>
            <person name="Binder M."/>
            <person name="Bloem J."/>
            <person name="Labutti K."/>
            <person name="Salamov A."/>
            <person name="Andreopoulos B."/>
            <person name="Baker S."/>
            <person name="Barry K."/>
            <person name="Bills G."/>
            <person name="Bluhm B."/>
            <person name="Cannon C."/>
            <person name="Castanera R."/>
            <person name="Culley D."/>
            <person name="Daum C."/>
            <person name="Ezra D."/>
            <person name="Gonzalez J."/>
            <person name="Henrissat B."/>
            <person name="Kuo A."/>
            <person name="Liang C."/>
            <person name="Lipzen A."/>
            <person name="Lutzoni F."/>
            <person name="Magnuson J."/>
            <person name="Mondo S."/>
            <person name="Nolan M."/>
            <person name="Ohm R."/>
            <person name="Pangilinan J."/>
            <person name="Park H.-J."/>
            <person name="Ramirez L."/>
            <person name="Alfaro M."/>
            <person name="Sun H."/>
            <person name="Tritt A."/>
            <person name="Yoshinaga Y."/>
            <person name="Zwiers L.-H."/>
            <person name="Turgeon B."/>
            <person name="Goodwin S."/>
            <person name="Spatafora J."/>
            <person name="Crous P."/>
            <person name="Grigoriev I."/>
        </authorList>
    </citation>
    <scope>NUCLEOTIDE SEQUENCE</scope>
    <source>
        <strain evidence="3">CBS 113818</strain>
    </source>
</reference>
<keyword evidence="1" id="KW-0812">Transmembrane</keyword>
<dbReference type="PANTHER" id="PTHR10622">
    <property type="entry name" value="HET DOMAIN-CONTAINING PROTEIN"/>
    <property type="match status" value="1"/>
</dbReference>
<evidence type="ECO:0000313" key="3">
    <source>
        <dbReference type="EMBL" id="KAF2827853.1"/>
    </source>
</evidence>
<sequence length="257" mass="29853">MRLLYYNYEAGAKSIAQTQKRGGLRSTHYDDELPCYTILSHTWGKDDQEILYKDVKTRSNGMLKKAGYKKLEFCSTLANRDGLKYFWIYTCCIKKSDSSELIESLNSTFRWYKGASRCYVYLEGIATTVNWGDATNEQSQWEASFRQHPWFARGWTLQELLAPPVAFYTSDYAFLGNKRSVTMQSLLRDITGIRVAALRGVALSSFSVEERRAWASRRNTRRPEDLAYCMLGIFDVFLPFMYGFGKELDIFAQWFLE</sequence>
<keyword evidence="1" id="KW-0472">Membrane</keyword>
<keyword evidence="1" id="KW-1133">Transmembrane helix</keyword>
<feature type="transmembrane region" description="Helical" evidence="1">
    <location>
        <begin position="226"/>
        <end position="245"/>
    </location>
</feature>
<organism evidence="3 4">
    <name type="scientific">Ophiobolus disseminans</name>
    <dbReference type="NCBI Taxonomy" id="1469910"/>
    <lineage>
        <taxon>Eukaryota</taxon>
        <taxon>Fungi</taxon>
        <taxon>Dikarya</taxon>
        <taxon>Ascomycota</taxon>
        <taxon>Pezizomycotina</taxon>
        <taxon>Dothideomycetes</taxon>
        <taxon>Pleosporomycetidae</taxon>
        <taxon>Pleosporales</taxon>
        <taxon>Pleosporineae</taxon>
        <taxon>Phaeosphaeriaceae</taxon>
        <taxon>Ophiobolus</taxon>
    </lineage>
</organism>
<accession>A0A6A7A3Z2</accession>
<dbReference type="EMBL" id="MU006223">
    <property type="protein sequence ID" value="KAF2827853.1"/>
    <property type="molecule type" value="Genomic_DNA"/>
</dbReference>
<name>A0A6A7A3Z2_9PLEO</name>
<dbReference type="AlphaFoldDB" id="A0A6A7A3Z2"/>
<dbReference type="Pfam" id="PF06985">
    <property type="entry name" value="HET"/>
    <property type="match status" value="1"/>
</dbReference>
<dbReference type="OrthoDB" id="674604at2759"/>
<proteinExistence type="predicted"/>
<evidence type="ECO:0000313" key="4">
    <source>
        <dbReference type="Proteomes" id="UP000799424"/>
    </source>
</evidence>
<gene>
    <name evidence="3" type="ORF">CC86DRAFT_393107</name>
</gene>
<dbReference type="InterPro" id="IPR010730">
    <property type="entry name" value="HET"/>
</dbReference>
<evidence type="ECO:0000256" key="1">
    <source>
        <dbReference type="SAM" id="Phobius"/>
    </source>
</evidence>
<keyword evidence="4" id="KW-1185">Reference proteome</keyword>
<dbReference type="Proteomes" id="UP000799424">
    <property type="component" value="Unassembled WGS sequence"/>
</dbReference>
<dbReference type="PANTHER" id="PTHR10622:SF11">
    <property type="entry name" value="HET-DOMAIN-CONTAINING PROTEIN"/>
    <property type="match status" value="1"/>
</dbReference>
<feature type="domain" description="Heterokaryon incompatibility" evidence="2">
    <location>
        <begin position="36"/>
        <end position="124"/>
    </location>
</feature>
<evidence type="ECO:0000259" key="2">
    <source>
        <dbReference type="Pfam" id="PF06985"/>
    </source>
</evidence>
<protein>
    <submittedName>
        <fullName evidence="3">HET-domain-containing protein</fullName>
    </submittedName>
</protein>